<evidence type="ECO:0000256" key="1">
    <source>
        <dbReference type="SAM" id="MobiDB-lite"/>
    </source>
</evidence>
<evidence type="ECO:0000313" key="2">
    <source>
        <dbReference type="EMBL" id="EEZ76286.1"/>
    </source>
</evidence>
<accession>D0W7V8</accession>
<feature type="compositionally biased region" description="Basic residues" evidence="1">
    <location>
        <begin position="1"/>
        <end position="13"/>
    </location>
</feature>
<sequence length="90" mass="10038">MIHFLHKYSHKPPKPQPAPYKPAFAAGGLQKSSLPAFPSLFAVFQSVFRHCAPRANKGADFTSNLDFSVPQRRRAGGYDIFDTVLTEFGR</sequence>
<dbReference type="EMBL" id="ACEQ02000006">
    <property type="protein sequence ID" value="EEZ76286.1"/>
    <property type="molecule type" value="Genomic_DNA"/>
</dbReference>
<comment type="caution">
    <text evidence="2">The sequence shown here is derived from an EMBL/GenBank/DDBJ whole genome shotgun (WGS) entry which is preliminary data.</text>
</comment>
<reference evidence="2 3" key="1">
    <citation type="submission" date="2009-10" db="EMBL/GenBank/DDBJ databases">
        <authorList>
            <person name="Weinstock G."/>
            <person name="Sodergren E."/>
            <person name="Clifton S."/>
            <person name="Fulton L."/>
            <person name="Fulton B."/>
            <person name="Courtney L."/>
            <person name="Fronick C."/>
            <person name="Harrison M."/>
            <person name="Strong C."/>
            <person name="Farmer C."/>
            <person name="Delahaunty K."/>
            <person name="Markovic C."/>
            <person name="Hall O."/>
            <person name="Minx P."/>
            <person name="Tomlinson C."/>
            <person name="Mitreva M."/>
            <person name="Nelson J."/>
            <person name="Hou S."/>
            <person name="Wollam A."/>
            <person name="Pepin K.H."/>
            <person name="Johnson M."/>
            <person name="Bhonagiri V."/>
            <person name="Nash W.E."/>
            <person name="Warren W."/>
            <person name="Chinwalla A."/>
            <person name="Mardis E.R."/>
            <person name="Wilson R.K."/>
        </authorList>
    </citation>
    <scope>NUCLEOTIDE SEQUENCE [LARGE SCALE GENOMIC DNA]</scope>
    <source>
        <strain evidence="2 3">ATCC 23970</strain>
    </source>
</reference>
<organism evidence="2 3">
    <name type="scientific">Neisseria lactamica ATCC 23970</name>
    <dbReference type="NCBI Taxonomy" id="546265"/>
    <lineage>
        <taxon>Bacteria</taxon>
        <taxon>Pseudomonadati</taxon>
        <taxon>Pseudomonadota</taxon>
        <taxon>Betaproteobacteria</taxon>
        <taxon>Neisseriales</taxon>
        <taxon>Neisseriaceae</taxon>
        <taxon>Neisseria</taxon>
    </lineage>
</organism>
<name>D0W7V8_NEILA</name>
<dbReference type="AlphaFoldDB" id="D0W7V8"/>
<proteinExistence type="predicted"/>
<evidence type="ECO:0000313" key="3">
    <source>
        <dbReference type="Proteomes" id="UP000003843"/>
    </source>
</evidence>
<dbReference type="Proteomes" id="UP000003843">
    <property type="component" value="Unassembled WGS sequence"/>
</dbReference>
<gene>
    <name evidence="2" type="ORF">NEILACOT_03608</name>
</gene>
<feature type="region of interest" description="Disordered" evidence="1">
    <location>
        <begin position="1"/>
        <end position="22"/>
    </location>
</feature>
<protein>
    <submittedName>
        <fullName evidence="2">Uncharacterized protein</fullName>
    </submittedName>
</protein>